<feature type="domain" description="CHAT" evidence="1">
    <location>
        <begin position="701"/>
        <end position="942"/>
    </location>
</feature>
<evidence type="ECO:0000259" key="1">
    <source>
        <dbReference type="Pfam" id="PF12770"/>
    </source>
</evidence>
<dbReference type="Gene3D" id="1.25.40.10">
    <property type="entry name" value="Tetratricopeptide repeat domain"/>
    <property type="match status" value="1"/>
</dbReference>
<dbReference type="AlphaFoldDB" id="A0A1Y5YCI2"/>
<dbReference type="Proteomes" id="UP000192674">
    <property type="component" value="Unassembled WGS sequence"/>
</dbReference>
<organism evidence="2 3">
    <name type="scientific">Kibdelosporangium aridum</name>
    <dbReference type="NCBI Taxonomy" id="2030"/>
    <lineage>
        <taxon>Bacteria</taxon>
        <taxon>Bacillati</taxon>
        <taxon>Actinomycetota</taxon>
        <taxon>Actinomycetes</taxon>
        <taxon>Pseudonocardiales</taxon>
        <taxon>Pseudonocardiaceae</taxon>
        <taxon>Kibdelosporangium</taxon>
    </lineage>
</organism>
<reference evidence="2 3" key="1">
    <citation type="submission" date="2017-04" db="EMBL/GenBank/DDBJ databases">
        <authorList>
            <person name="Afonso C.L."/>
            <person name="Miller P.J."/>
            <person name="Scott M.A."/>
            <person name="Spackman E."/>
            <person name="Goraichik I."/>
            <person name="Dimitrov K.M."/>
            <person name="Suarez D.L."/>
            <person name="Swayne D.E."/>
        </authorList>
    </citation>
    <scope>NUCLEOTIDE SEQUENCE [LARGE SCALE GENOMIC DNA]</scope>
    <source>
        <strain evidence="2 3">DSM 43828</strain>
    </source>
</reference>
<dbReference type="InterPro" id="IPR011990">
    <property type="entry name" value="TPR-like_helical_dom_sf"/>
</dbReference>
<evidence type="ECO:0000313" key="3">
    <source>
        <dbReference type="Proteomes" id="UP000192674"/>
    </source>
</evidence>
<gene>
    <name evidence="2" type="ORF">SAMN05661093_11088</name>
</gene>
<dbReference type="InterPro" id="IPR024983">
    <property type="entry name" value="CHAT_dom"/>
</dbReference>
<dbReference type="EMBL" id="FWXV01000025">
    <property type="protein sequence ID" value="SMD27481.1"/>
    <property type="molecule type" value="Genomic_DNA"/>
</dbReference>
<evidence type="ECO:0000313" key="2">
    <source>
        <dbReference type="EMBL" id="SMD27481.1"/>
    </source>
</evidence>
<dbReference type="Pfam" id="PF12770">
    <property type="entry name" value="CHAT"/>
    <property type="match status" value="1"/>
</dbReference>
<sequence>MKYPHIHPVGAEMADRAWRLAATDLPGAAQLSAPVDGGVVPAVRHVEILRRIGKSTTGRELLQALRPAGAEVPLVVLAVANTYWTQARATEAIGPYKDAERGYADLGDPDGVLAARIGLARAARMSYQKDKWEVLDAAIAAGDGSTDIHLHADLHRERSAWEVLVGNHESATAFAERAADVHRSVGDRYLIGLAEVLRARALNAAGDRSAALDLMRTQLAAATEIGSDELKMVTVVYVAQFLQRGVAVGGPEWALAKKTITDALEEAEDPFTVAELILPLAHLHTTGGEFAEAERCLDEYGRCYEAMGGNAIGTANLLKARARLELARNGGRSVRGFLRLPRSLNAVRQARKTLRASARAYEEAGLSAGADSARWHLELVDILGSGHSKGARRLTSTARDALDRARDHLLYAEQQNAAGNTALALDSYRTAEAEAVDSGATMFAIAAAAGSALMAYALGDHTATAEHIRAAIRHSEKIRRAVATPDARRHITDTVRAQYEHAMLLAVQIGDGELAVELAERLRTDRLAGLLRRGDANLPPDLAGLLTEIARVGAALAERDPSQRGVRSPAAVDDLLDQTPADLRRRLDGLYVQLSEQTNDLFADVYGAEPLRMERLGGIRQDVLIVMPVQSAEGDQHVISMWRSPDGTCVATVAPVTGEMIQLREALLADTRDGRILLRAGNLDVLSPVLPAAFATRLRAAAEPVPLVVIPTGWLWAVPFAALPLPGGDLLVDHADLVLAPSLRFLTALQHRNRAGTPPSAAVSWHDPHAGINAPELDGLEAHPAGHDRITDTAQVVPAFVRGGDRWRSAVLAAHGNREPGLAQAVLAEQSVVLSAADFLDGTTAPPPYLSFASCHSGYPSGDDHYEPLGLALAALAAGATHVISTHFEIGSQDQVVSSCLSRLYQALPTAPSPATALASILRDPSLRQRRLYRWAALAVIGTN</sequence>
<dbReference type="OrthoDB" id="3647681at2"/>
<name>A0A1Y5YCI2_KIBAR</name>
<keyword evidence="3" id="KW-1185">Reference proteome</keyword>
<accession>A0A1Y5YCI2</accession>
<protein>
    <submittedName>
        <fullName evidence="2">CHAT domain-containing protein</fullName>
    </submittedName>
</protein>
<dbReference type="SUPFAM" id="SSF48452">
    <property type="entry name" value="TPR-like"/>
    <property type="match status" value="1"/>
</dbReference>
<proteinExistence type="predicted"/>
<dbReference type="RefSeq" id="WP_143447290.1">
    <property type="nucleotide sequence ID" value="NZ_FWXV01000025.1"/>
</dbReference>